<evidence type="ECO:0000313" key="17">
    <source>
        <dbReference type="Proteomes" id="UP000486351"/>
    </source>
</evidence>
<dbReference type="EMBL" id="QXGD01000058">
    <property type="protein sequence ID" value="KAE9255575.1"/>
    <property type="molecule type" value="Genomic_DNA"/>
</dbReference>
<name>A0A6A3M6U1_9STRA</name>
<dbReference type="Proteomes" id="UP000440367">
    <property type="component" value="Unassembled WGS sequence"/>
</dbReference>
<gene>
    <name evidence="8" type="ORF">PF001_g1715</name>
    <name evidence="7" type="ORF">PF002_g2287</name>
    <name evidence="6" type="ORF">PF005_g1875</name>
    <name evidence="5" type="ORF">PF006_g1515</name>
    <name evidence="4" type="ORF">PF007_g2540</name>
    <name evidence="9" type="ORF">PF008_g2263</name>
    <name evidence="2" type="ORF">PF009_g2680</name>
    <name evidence="3" type="ORF">PF011_g1820</name>
</gene>
<keyword evidence="11" id="KW-1185">Reference proteome</keyword>
<dbReference type="Proteomes" id="UP000440732">
    <property type="component" value="Unassembled WGS sequence"/>
</dbReference>
<dbReference type="Proteomes" id="UP000486351">
    <property type="component" value="Unassembled WGS sequence"/>
</dbReference>
<evidence type="ECO:0000313" key="4">
    <source>
        <dbReference type="EMBL" id="KAE9135481.1"/>
    </source>
</evidence>
<proteinExistence type="predicted"/>
<dbReference type="EMBL" id="QXFZ01000069">
    <property type="protein sequence ID" value="KAE9135481.1"/>
    <property type="molecule type" value="Genomic_DNA"/>
</dbReference>
<dbReference type="Proteomes" id="UP000437068">
    <property type="component" value="Unassembled WGS sequence"/>
</dbReference>
<dbReference type="EMBL" id="QXGB01000047">
    <property type="protein sequence ID" value="KAE9234462.1"/>
    <property type="molecule type" value="Genomic_DNA"/>
</dbReference>
<evidence type="ECO:0000313" key="5">
    <source>
        <dbReference type="EMBL" id="KAE9154463.1"/>
    </source>
</evidence>
<comment type="caution">
    <text evidence="3">The sequence shown here is derived from an EMBL/GenBank/DDBJ whole genome shotgun (WGS) entry which is preliminary data.</text>
</comment>
<dbReference type="Proteomes" id="UP000429523">
    <property type="component" value="Unassembled WGS sequence"/>
</dbReference>
<dbReference type="Proteomes" id="UP000441208">
    <property type="component" value="Unassembled WGS sequence"/>
</dbReference>
<dbReference type="EMBL" id="QXGE01000043">
    <property type="protein sequence ID" value="KAE9327844.1"/>
    <property type="molecule type" value="Genomic_DNA"/>
</dbReference>
<dbReference type="OrthoDB" id="10268189at2759"/>
<organism evidence="3 16">
    <name type="scientific">Phytophthora fragariae</name>
    <dbReference type="NCBI Taxonomy" id="53985"/>
    <lineage>
        <taxon>Eukaryota</taxon>
        <taxon>Sar</taxon>
        <taxon>Stramenopiles</taxon>
        <taxon>Oomycota</taxon>
        <taxon>Peronosporomycetes</taxon>
        <taxon>Peronosporales</taxon>
        <taxon>Peronosporaceae</taxon>
        <taxon>Phytophthora</taxon>
    </lineage>
</organism>
<evidence type="ECO:0000313" key="16">
    <source>
        <dbReference type="Proteomes" id="UP000460718"/>
    </source>
</evidence>
<dbReference type="EMBL" id="QXGF01000072">
    <property type="protein sequence ID" value="KAE8947740.1"/>
    <property type="molecule type" value="Genomic_DNA"/>
</dbReference>
<dbReference type="AlphaFoldDB" id="A0A6A3M6U1"/>
<evidence type="ECO:0000313" key="3">
    <source>
        <dbReference type="EMBL" id="KAE9027901.1"/>
    </source>
</evidence>
<evidence type="ECO:0000313" key="6">
    <source>
        <dbReference type="EMBL" id="KAE9234462.1"/>
    </source>
</evidence>
<sequence>MYHIGFLLLMYRIPALTTKPSDLVPGWQCSKVNTYHWRHDPWPVVNTTSLNLGPVEQTLLPN</sequence>
<dbReference type="EMBL" id="QXFW01000052">
    <property type="protein sequence ID" value="KAE9027901.1"/>
    <property type="molecule type" value="Genomic_DNA"/>
</dbReference>
<evidence type="ECO:0000313" key="10">
    <source>
        <dbReference type="Proteomes" id="UP000429523"/>
    </source>
</evidence>
<dbReference type="EMBL" id="QXGA01000038">
    <property type="protein sequence ID" value="KAE9154463.1"/>
    <property type="molecule type" value="Genomic_DNA"/>
</dbReference>
<dbReference type="EMBL" id="QXFY01000060">
    <property type="protein sequence ID" value="KAE9359418.1"/>
    <property type="molecule type" value="Genomic_DNA"/>
</dbReference>
<evidence type="ECO:0000313" key="15">
    <source>
        <dbReference type="Proteomes" id="UP000441208"/>
    </source>
</evidence>
<evidence type="ECO:0000313" key="9">
    <source>
        <dbReference type="EMBL" id="KAE9359418.1"/>
    </source>
</evidence>
<evidence type="ECO:0000313" key="12">
    <source>
        <dbReference type="Proteomes" id="UP000437068"/>
    </source>
</evidence>
<evidence type="ECO:0000313" key="8">
    <source>
        <dbReference type="EMBL" id="KAE9327844.1"/>
    </source>
</evidence>
<reference evidence="16 17" key="1">
    <citation type="submission" date="2018-09" db="EMBL/GenBank/DDBJ databases">
        <title>Genomic investigation of the strawberry pathogen Phytophthora fragariae indicates pathogenicity is determined by transcriptional variation in three key races.</title>
        <authorList>
            <person name="Adams T.M."/>
            <person name="Armitage A.D."/>
            <person name="Sobczyk M.K."/>
            <person name="Bates H.J."/>
            <person name="Dunwell J.M."/>
            <person name="Nellist C.F."/>
            <person name="Harrison R.J."/>
        </authorList>
    </citation>
    <scope>NUCLEOTIDE SEQUENCE [LARGE SCALE GENOMIC DNA]</scope>
    <source>
        <strain evidence="8 12">A4</strain>
        <strain evidence="7 13">BC-1</strain>
        <strain evidence="6 11">NOV-27</strain>
        <strain evidence="5 14">NOV-5</strain>
        <strain evidence="4 15">NOV-71</strain>
        <strain evidence="9 17">NOV-77</strain>
        <strain evidence="2 10">NOV-9</strain>
        <strain evidence="3 16">SCRP245</strain>
    </source>
</reference>
<evidence type="ECO:0000313" key="13">
    <source>
        <dbReference type="Proteomes" id="UP000440367"/>
    </source>
</evidence>
<evidence type="ECO:0000313" key="11">
    <source>
        <dbReference type="Proteomes" id="UP000433483"/>
    </source>
</evidence>
<protein>
    <submittedName>
        <fullName evidence="3">Uncharacterized protein</fullName>
    </submittedName>
</protein>
<accession>A0A6A3M6U1</accession>
<feature type="signal peptide" evidence="1">
    <location>
        <begin position="1"/>
        <end position="17"/>
    </location>
</feature>
<evidence type="ECO:0000313" key="2">
    <source>
        <dbReference type="EMBL" id="KAE8947740.1"/>
    </source>
</evidence>
<evidence type="ECO:0000313" key="14">
    <source>
        <dbReference type="Proteomes" id="UP000440732"/>
    </source>
</evidence>
<evidence type="ECO:0000313" key="7">
    <source>
        <dbReference type="EMBL" id="KAE9255575.1"/>
    </source>
</evidence>
<dbReference type="Proteomes" id="UP000433483">
    <property type="component" value="Unassembled WGS sequence"/>
</dbReference>
<dbReference type="Proteomes" id="UP000460718">
    <property type="component" value="Unassembled WGS sequence"/>
</dbReference>
<feature type="chain" id="PRO_5036165068" evidence="1">
    <location>
        <begin position="18"/>
        <end position="62"/>
    </location>
</feature>
<evidence type="ECO:0000256" key="1">
    <source>
        <dbReference type="SAM" id="SignalP"/>
    </source>
</evidence>
<keyword evidence="1" id="KW-0732">Signal</keyword>